<feature type="region of interest" description="Disordered" evidence="1">
    <location>
        <begin position="1"/>
        <end position="41"/>
    </location>
</feature>
<comment type="caution">
    <text evidence="2">The sequence shown here is derived from an EMBL/GenBank/DDBJ whole genome shotgun (WGS) entry which is preliminary data.</text>
</comment>
<accession>K2R533</accession>
<dbReference type="OrthoDB" id="3945536at2759"/>
<dbReference type="VEuPathDB" id="FungiDB:MPH_13669"/>
<dbReference type="HOGENOM" id="CLU_973411_0_0_1"/>
<dbReference type="STRING" id="1126212.K2R533"/>
<evidence type="ECO:0000313" key="3">
    <source>
        <dbReference type="Proteomes" id="UP000007129"/>
    </source>
</evidence>
<evidence type="ECO:0000256" key="1">
    <source>
        <dbReference type="SAM" id="MobiDB-lite"/>
    </source>
</evidence>
<gene>
    <name evidence="2" type="ORF">MPH_13669</name>
</gene>
<dbReference type="InParanoid" id="K2R533"/>
<dbReference type="Proteomes" id="UP000007129">
    <property type="component" value="Unassembled WGS sequence"/>
</dbReference>
<protein>
    <submittedName>
        <fullName evidence="2">Uncharacterized protein</fullName>
    </submittedName>
</protein>
<dbReference type="AlphaFoldDB" id="K2R533"/>
<organism evidence="2 3">
    <name type="scientific">Macrophomina phaseolina (strain MS6)</name>
    <name type="common">Charcoal rot fungus</name>
    <dbReference type="NCBI Taxonomy" id="1126212"/>
    <lineage>
        <taxon>Eukaryota</taxon>
        <taxon>Fungi</taxon>
        <taxon>Dikarya</taxon>
        <taxon>Ascomycota</taxon>
        <taxon>Pezizomycotina</taxon>
        <taxon>Dothideomycetes</taxon>
        <taxon>Dothideomycetes incertae sedis</taxon>
        <taxon>Botryosphaeriales</taxon>
        <taxon>Botryosphaeriaceae</taxon>
        <taxon>Macrophomina</taxon>
    </lineage>
</organism>
<name>K2R533_MACPH</name>
<evidence type="ECO:0000313" key="2">
    <source>
        <dbReference type="EMBL" id="EKG09313.1"/>
    </source>
</evidence>
<reference evidence="2 3" key="1">
    <citation type="journal article" date="2012" name="BMC Genomics">
        <title>Tools to kill: Genome of one of the most destructive plant pathogenic fungi Macrophomina phaseolina.</title>
        <authorList>
            <person name="Islam M.S."/>
            <person name="Haque M.S."/>
            <person name="Islam M.M."/>
            <person name="Emdad E.M."/>
            <person name="Halim A."/>
            <person name="Hossen Q.M.M."/>
            <person name="Hossain M.Z."/>
            <person name="Ahmed B."/>
            <person name="Rahim S."/>
            <person name="Rahman M.S."/>
            <person name="Alam M.M."/>
            <person name="Hou S."/>
            <person name="Wan X."/>
            <person name="Saito J.A."/>
            <person name="Alam M."/>
        </authorList>
    </citation>
    <scope>NUCLEOTIDE SEQUENCE [LARGE SCALE GENOMIC DNA]</scope>
    <source>
        <strain evidence="2 3">MS6</strain>
    </source>
</reference>
<sequence length="286" mass="32058">MDQMAILEGEPDIPEGGPHPPTANAGPQVDVPVRPDTEEEPAAQVSAIPDLVAEHAQIEQLRREVDQASGRQCHLEMPAFRPTPLSEFNETQQLLSLAFPTLYPLGKADIVMPRPRSIKYPDYVEHLMKYKDGRFDRHPRWRYVVFNTLMRRQVNSRSLYFAKRNEGHNPHLSIDDLKAPLLTAIPSLKYSSIALFAMPPAFEALVRTGELRDLTWSLMCISLVLLVCFLPSALQTISGSPSPSICLDMKNGSELRLIREYASLERMSAIILTLLRTTSTDGSTHS</sequence>
<proteinExistence type="predicted"/>
<dbReference type="eggNOG" id="ENOG502S3BW">
    <property type="taxonomic scope" value="Eukaryota"/>
</dbReference>
<dbReference type="EMBL" id="AHHD01000709">
    <property type="protein sequence ID" value="EKG09313.1"/>
    <property type="molecule type" value="Genomic_DNA"/>
</dbReference>